<dbReference type="EMBL" id="UINC01099415">
    <property type="protein sequence ID" value="SVC58675.1"/>
    <property type="molecule type" value="Genomic_DNA"/>
</dbReference>
<organism evidence="1">
    <name type="scientific">marine metagenome</name>
    <dbReference type="NCBI Taxonomy" id="408172"/>
    <lineage>
        <taxon>unclassified sequences</taxon>
        <taxon>metagenomes</taxon>
        <taxon>ecological metagenomes</taxon>
    </lineage>
</organism>
<dbReference type="AlphaFoldDB" id="A0A382NEC0"/>
<name>A0A382NEC0_9ZZZZ</name>
<evidence type="ECO:0000313" key="1">
    <source>
        <dbReference type="EMBL" id="SVC58675.1"/>
    </source>
</evidence>
<proteinExistence type="predicted"/>
<feature type="non-terminal residue" evidence="1">
    <location>
        <position position="1"/>
    </location>
</feature>
<gene>
    <name evidence="1" type="ORF">METZ01_LOCUS311529</name>
</gene>
<dbReference type="Gene3D" id="1.10.238.260">
    <property type="match status" value="1"/>
</dbReference>
<protein>
    <submittedName>
        <fullName evidence="1">Uncharacterized protein</fullName>
    </submittedName>
</protein>
<accession>A0A382NEC0</accession>
<sequence>KGIVIGKYSGRHGVKHILEESGVSVTDAALGNLMKDIKLLKDNQHIGADDMISMLEKYE</sequence>
<reference evidence="1" key="1">
    <citation type="submission" date="2018-05" db="EMBL/GenBank/DDBJ databases">
        <authorList>
            <person name="Lanie J.A."/>
            <person name="Ng W.-L."/>
            <person name="Kazmierczak K.M."/>
            <person name="Andrzejewski T.M."/>
            <person name="Davidsen T.M."/>
            <person name="Wayne K.J."/>
            <person name="Tettelin H."/>
            <person name="Glass J.I."/>
            <person name="Rusch D."/>
            <person name="Podicherti R."/>
            <person name="Tsui H.-C.T."/>
            <person name="Winkler M.E."/>
        </authorList>
    </citation>
    <scope>NUCLEOTIDE SEQUENCE</scope>
</reference>